<feature type="transmembrane region" description="Helical" evidence="7">
    <location>
        <begin position="410"/>
        <end position="430"/>
    </location>
</feature>
<dbReference type="GO" id="GO:0000155">
    <property type="term" value="F:phosphorelay sensor kinase activity"/>
    <property type="evidence" value="ECO:0007669"/>
    <property type="project" value="InterPro"/>
</dbReference>
<dbReference type="SMART" id="SM00388">
    <property type="entry name" value="HisKA"/>
    <property type="match status" value="1"/>
</dbReference>
<keyword evidence="6" id="KW-0175">Coiled coil</keyword>
<organism evidence="9 10">
    <name type="scientific">Daejeonella lutea</name>
    <dbReference type="NCBI Taxonomy" id="572036"/>
    <lineage>
        <taxon>Bacteria</taxon>
        <taxon>Pseudomonadati</taxon>
        <taxon>Bacteroidota</taxon>
        <taxon>Sphingobacteriia</taxon>
        <taxon>Sphingobacteriales</taxon>
        <taxon>Sphingobacteriaceae</taxon>
        <taxon>Daejeonella</taxon>
    </lineage>
</organism>
<dbReference type="InterPro" id="IPR005467">
    <property type="entry name" value="His_kinase_dom"/>
</dbReference>
<proteinExistence type="predicted"/>
<evidence type="ECO:0000256" key="7">
    <source>
        <dbReference type="SAM" id="Phobius"/>
    </source>
</evidence>
<evidence type="ECO:0000256" key="4">
    <source>
        <dbReference type="ARBA" id="ARBA00022679"/>
    </source>
</evidence>
<dbReference type="SUPFAM" id="SSF55874">
    <property type="entry name" value="ATPase domain of HSP90 chaperone/DNA topoisomerase II/histidine kinase"/>
    <property type="match status" value="1"/>
</dbReference>
<keyword evidence="7" id="KW-0812">Transmembrane</keyword>
<dbReference type="Gene3D" id="1.25.40.10">
    <property type="entry name" value="Tetratricopeptide repeat domain"/>
    <property type="match status" value="2"/>
</dbReference>
<dbReference type="SMART" id="SM00028">
    <property type="entry name" value="TPR"/>
    <property type="match status" value="4"/>
</dbReference>
<keyword evidence="5 9" id="KW-0418">Kinase</keyword>
<dbReference type="RefSeq" id="WP_079702553.1">
    <property type="nucleotide sequence ID" value="NZ_FUYR01000002.1"/>
</dbReference>
<evidence type="ECO:0000256" key="5">
    <source>
        <dbReference type="ARBA" id="ARBA00022777"/>
    </source>
</evidence>
<dbReference type="Proteomes" id="UP000189981">
    <property type="component" value="Unassembled WGS sequence"/>
</dbReference>
<dbReference type="CDD" id="cd00082">
    <property type="entry name" value="HisKA"/>
    <property type="match status" value="1"/>
</dbReference>
<evidence type="ECO:0000256" key="3">
    <source>
        <dbReference type="ARBA" id="ARBA00022553"/>
    </source>
</evidence>
<dbReference type="STRING" id="572036.SAMN05661099_2009"/>
<dbReference type="PANTHER" id="PTHR43047">
    <property type="entry name" value="TWO-COMPONENT HISTIDINE PROTEIN KINASE"/>
    <property type="match status" value="1"/>
</dbReference>
<dbReference type="InterPro" id="IPR003661">
    <property type="entry name" value="HisK_dim/P_dom"/>
</dbReference>
<keyword evidence="7" id="KW-1133">Transmembrane helix</keyword>
<evidence type="ECO:0000259" key="8">
    <source>
        <dbReference type="PROSITE" id="PS50109"/>
    </source>
</evidence>
<feature type="coiled-coil region" evidence="6">
    <location>
        <begin position="433"/>
        <end position="467"/>
    </location>
</feature>
<dbReference type="EMBL" id="FUYR01000002">
    <property type="protein sequence ID" value="SKB64273.1"/>
    <property type="molecule type" value="Genomic_DNA"/>
</dbReference>
<dbReference type="Pfam" id="PF02518">
    <property type="entry name" value="HATPase_c"/>
    <property type="match status" value="1"/>
</dbReference>
<dbReference type="EC" id="2.7.13.3" evidence="2"/>
<reference evidence="10" key="1">
    <citation type="submission" date="2017-02" db="EMBL/GenBank/DDBJ databases">
        <authorList>
            <person name="Varghese N."/>
            <person name="Submissions S."/>
        </authorList>
    </citation>
    <scope>NUCLEOTIDE SEQUENCE [LARGE SCALE GENOMIC DNA]</scope>
    <source>
        <strain evidence="10">DSM 22385</strain>
    </source>
</reference>
<dbReference type="Pfam" id="PF13181">
    <property type="entry name" value="TPR_8"/>
    <property type="match status" value="1"/>
</dbReference>
<keyword evidence="3" id="KW-0597">Phosphoprotein</keyword>
<dbReference type="Gene3D" id="1.10.287.130">
    <property type="match status" value="1"/>
</dbReference>
<name>A0A1T5CY49_9SPHI</name>
<dbReference type="Gene3D" id="3.30.565.10">
    <property type="entry name" value="Histidine kinase-like ATPase, C-terminal domain"/>
    <property type="match status" value="1"/>
</dbReference>
<dbReference type="GO" id="GO:0005886">
    <property type="term" value="C:plasma membrane"/>
    <property type="evidence" value="ECO:0007669"/>
    <property type="project" value="TreeGrafter"/>
</dbReference>
<keyword evidence="10" id="KW-1185">Reference proteome</keyword>
<evidence type="ECO:0000313" key="9">
    <source>
        <dbReference type="EMBL" id="SKB64273.1"/>
    </source>
</evidence>
<dbReference type="SMART" id="SM00387">
    <property type="entry name" value="HATPase_c"/>
    <property type="match status" value="1"/>
</dbReference>
<comment type="catalytic activity">
    <reaction evidence="1">
        <text>ATP + protein L-histidine = ADP + protein N-phospho-L-histidine.</text>
        <dbReference type="EC" id="2.7.13.3"/>
    </reaction>
</comment>
<protein>
    <recommendedName>
        <fullName evidence="2">histidine kinase</fullName>
        <ecNumber evidence="2">2.7.13.3</ecNumber>
    </recommendedName>
</protein>
<dbReference type="PANTHER" id="PTHR43047:SF72">
    <property type="entry name" value="OSMOSENSING HISTIDINE PROTEIN KINASE SLN1"/>
    <property type="match status" value="1"/>
</dbReference>
<dbReference type="InterPro" id="IPR003594">
    <property type="entry name" value="HATPase_dom"/>
</dbReference>
<evidence type="ECO:0000256" key="6">
    <source>
        <dbReference type="SAM" id="Coils"/>
    </source>
</evidence>
<evidence type="ECO:0000256" key="2">
    <source>
        <dbReference type="ARBA" id="ARBA00012438"/>
    </source>
</evidence>
<dbReference type="InterPro" id="IPR036097">
    <property type="entry name" value="HisK_dim/P_sf"/>
</dbReference>
<feature type="domain" description="Histidine kinase" evidence="8">
    <location>
        <begin position="477"/>
        <end position="693"/>
    </location>
</feature>
<dbReference type="InterPro" id="IPR011990">
    <property type="entry name" value="TPR-like_helical_dom_sf"/>
</dbReference>
<dbReference type="AlphaFoldDB" id="A0A1T5CY49"/>
<keyword evidence="4" id="KW-0808">Transferase</keyword>
<dbReference type="SUPFAM" id="SSF48452">
    <property type="entry name" value="TPR-like"/>
    <property type="match status" value="1"/>
</dbReference>
<dbReference type="InterPro" id="IPR019734">
    <property type="entry name" value="TPR_rpt"/>
</dbReference>
<dbReference type="CDD" id="cd00075">
    <property type="entry name" value="HATPase"/>
    <property type="match status" value="1"/>
</dbReference>
<dbReference type="SUPFAM" id="SSF47384">
    <property type="entry name" value="Homodimeric domain of signal transducing histidine kinase"/>
    <property type="match status" value="1"/>
</dbReference>
<sequence>MSSTYAPSDSSRRISLLILVMTGLMAFSCQKKNNKHDGAADTFDTALETATKRYGGFYEPKAAAYIDSVYRNSGKLSVMERFKFYDFNCGYNFHATKDYLKAMAYADSMAWVIEQSNNQDKMVKQYAQAYYCKGDVYFITGNYQEAYQAYFKTKIIARELDKCTSSEYNYRLGMVLYKQRRFRSAAGYFKAGFTEAAVCKTDFANFWRRQELLSNTALSYSKANMPDSALSYYNQALQFLDQNEPIQKVDPAVFRTARGVVYGNMGDLYVQKKELAKAEELFKKSIGNNSAPRTELADGQLTRIKLARLYRQQQRDDDFRQVLRSVEGGMDTINNAEVTMNWNELMSGYYRAVGQPTKGLDHLLAYNRLRDSIQESNKALLREDANTQLLRLETEYEFDLLRKNSRLQQWYLVIAIVFALLVLVIFFLVYNNARRAKQSIKKLEELNDQVSQQNAALETTLASLEHNSREKDRILHAVAHDLRNPIGGIASVSGIMLDSDGNNADQQEMLNLIQRTSNDTLTLINELLEAAEGSHIVLAGQQWTSVSSLLRDAADLLQFKASEKKQRIETLLTDEDLQVFINREKMNRVIGNLISNAIKFSPEGATITLKAYLSGDKTILAVIDQGIGIPDKLKESLFDMFTAAKRPGTSGEKPFGLGLYISNEIVKAHNGRLWFENNSEGAGATFFVELEQK</sequence>
<dbReference type="PRINTS" id="PR00344">
    <property type="entry name" value="BCTRLSENSOR"/>
</dbReference>
<keyword evidence="7" id="KW-0472">Membrane</keyword>
<dbReference type="GO" id="GO:0009927">
    <property type="term" value="F:histidine phosphotransfer kinase activity"/>
    <property type="evidence" value="ECO:0007669"/>
    <property type="project" value="TreeGrafter"/>
</dbReference>
<evidence type="ECO:0000313" key="10">
    <source>
        <dbReference type="Proteomes" id="UP000189981"/>
    </source>
</evidence>
<evidence type="ECO:0000256" key="1">
    <source>
        <dbReference type="ARBA" id="ARBA00000085"/>
    </source>
</evidence>
<dbReference type="PROSITE" id="PS50109">
    <property type="entry name" value="HIS_KIN"/>
    <property type="match status" value="1"/>
</dbReference>
<accession>A0A1T5CY49</accession>
<gene>
    <name evidence="9" type="ORF">SAMN05661099_2009</name>
</gene>
<dbReference type="Pfam" id="PF00512">
    <property type="entry name" value="HisKA"/>
    <property type="match status" value="1"/>
</dbReference>
<dbReference type="InterPro" id="IPR004358">
    <property type="entry name" value="Sig_transdc_His_kin-like_C"/>
</dbReference>
<dbReference type="OrthoDB" id="9810447at2"/>
<dbReference type="InterPro" id="IPR036890">
    <property type="entry name" value="HATPase_C_sf"/>
</dbReference>